<dbReference type="EMBL" id="FJOG01000031">
    <property type="protein sequence ID" value="CZR65479.1"/>
    <property type="molecule type" value="Genomic_DNA"/>
</dbReference>
<dbReference type="STRING" id="576137.A0A1L7XKA5"/>
<keyword evidence="8" id="KW-1185">Reference proteome</keyword>
<dbReference type="GO" id="GO:0016020">
    <property type="term" value="C:membrane"/>
    <property type="evidence" value="ECO:0007669"/>
    <property type="project" value="UniProtKB-SubCell"/>
</dbReference>
<name>A0A1L7XKA5_9HELO</name>
<dbReference type="OrthoDB" id="288203at2759"/>
<comment type="subcellular location">
    <subcellularLocation>
        <location evidence="1">Membrane</location>
        <topology evidence="1">Multi-pass membrane protein</topology>
    </subcellularLocation>
</comment>
<evidence type="ECO:0000256" key="5">
    <source>
        <dbReference type="SAM" id="Phobius"/>
    </source>
</evidence>
<evidence type="ECO:0000256" key="4">
    <source>
        <dbReference type="ARBA" id="ARBA00023136"/>
    </source>
</evidence>
<dbReference type="GO" id="GO:0055085">
    <property type="term" value="P:transmembrane transport"/>
    <property type="evidence" value="ECO:0007669"/>
    <property type="project" value="InterPro"/>
</dbReference>
<evidence type="ECO:0000256" key="1">
    <source>
        <dbReference type="ARBA" id="ARBA00004141"/>
    </source>
</evidence>
<feature type="transmembrane region" description="Helical" evidence="5">
    <location>
        <begin position="140"/>
        <end position="161"/>
    </location>
</feature>
<keyword evidence="2 5" id="KW-0812">Transmembrane</keyword>
<feature type="transmembrane region" description="Helical" evidence="5">
    <location>
        <begin position="60"/>
        <end position="82"/>
    </location>
</feature>
<reference evidence="7 8" key="1">
    <citation type="submission" date="2016-03" db="EMBL/GenBank/DDBJ databases">
        <authorList>
            <person name="Ploux O."/>
        </authorList>
    </citation>
    <scope>NUCLEOTIDE SEQUENCE [LARGE SCALE GENOMIC DNA]</scope>
    <source>
        <strain evidence="7 8">UAMH 11012</strain>
    </source>
</reference>
<organism evidence="7 8">
    <name type="scientific">Phialocephala subalpina</name>
    <dbReference type="NCBI Taxonomy" id="576137"/>
    <lineage>
        <taxon>Eukaryota</taxon>
        <taxon>Fungi</taxon>
        <taxon>Dikarya</taxon>
        <taxon>Ascomycota</taxon>
        <taxon>Pezizomycotina</taxon>
        <taxon>Leotiomycetes</taxon>
        <taxon>Helotiales</taxon>
        <taxon>Mollisiaceae</taxon>
        <taxon>Phialocephala</taxon>
        <taxon>Phialocephala fortinii species complex</taxon>
    </lineage>
</organism>
<dbReference type="Proteomes" id="UP000184330">
    <property type="component" value="Unassembled WGS sequence"/>
</dbReference>
<evidence type="ECO:0000313" key="8">
    <source>
        <dbReference type="Proteomes" id="UP000184330"/>
    </source>
</evidence>
<protein>
    <submittedName>
        <fullName evidence="7">Related to sulfate permease SutB</fullName>
    </submittedName>
</protein>
<gene>
    <name evidence="7" type="ORF">PAC_15379</name>
</gene>
<keyword evidence="4 5" id="KW-0472">Membrane</keyword>
<feature type="transmembrane region" description="Helical" evidence="5">
    <location>
        <begin position="341"/>
        <end position="362"/>
    </location>
</feature>
<proteinExistence type="predicted"/>
<feature type="transmembrane region" description="Helical" evidence="5">
    <location>
        <begin position="374"/>
        <end position="392"/>
    </location>
</feature>
<dbReference type="InterPro" id="IPR036513">
    <property type="entry name" value="STAS_dom_sf"/>
</dbReference>
<dbReference type="Pfam" id="PF00916">
    <property type="entry name" value="Sulfate_transp"/>
    <property type="match status" value="1"/>
</dbReference>
<feature type="domain" description="STAS" evidence="6">
    <location>
        <begin position="498"/>
        <end position="661"/>
    </location>
</feature>
<dbReference type="CDD" id="cd07042">
    <property type="entry name" value="STAS_SulP_like_sulfate_transporter"/>
    <property type="match status" value="1"/>
</dbReference>
<dbReference type="InterPro" id="IPR011547">
    <property type="entry name" value="SLC26A/SulP_dom"/>
</dbReference>
<feature type="transmembrane region" description="Helical" evidence="5">
    <location>
        <begin position="398"/>
        <end position="416"/>
    </location>
</feature>
<dbReference type="NCBIfam" id="TIGR00815">
    <property type="entry name" value="sulP"/>
    <property type="match status" value="1"/>
</dbReference>
<dbReference type="AlphaFoldDB" id="A0A1L7XKA5"/>
<feature type="transmembrane region" description="Helical" evidence="5">
    <location>
        <begin position="303"/>
        <end position="321"/>
    </location>
</feature>
<accession>A0A1L7XKA5</accession>
<dbReference type="InterPro" id="IPR002645">
    <property type="entry name" value="STAS_dom"/>
</dbReference>
<dbReference type="SUPFAM" id="SSF52091">
    <property type="entry name" value="SpoIIaa-like"/>
    <property type="match status" value="1"/>
</dbReference>
<dbReference type="PROSITE" id="PS50801">
    <property type="entry name" value="STAS"/>
    <property type="match status" value="1"/>
</dbReference>
<dbReference type="Pfam" id="PF01740">
    <property type="entry name" value="STAS"/>
    <property type="match status" value="1"/>
</dbReference>
<feature type="transmembrane region" description="Helical" evidence="5">
    <location>
        <begin position="249"/>
        <end position="270"/>
    </location>
</feature>
<feature type="transmembrane region" description="Helical" evidence="5">
    <location>
        <begin position="219"/>
        <end position="237"/>
    </location>
</feature>
<evidence type="ECO:0000259" key="6">
    <source>
        <dbReference type="PROSITE" id="PS50801"/>
    </source>
</evidence>
<sequence>MGFSLSGEKVLTGLRTDENLRRATQLVRHGGSELPSAAGRYVLQKVPVVQWIPKYSPRWLINDLIAGLTVGVILVPQALAYAKIAGIPLQDGLLASWLPSALYFIMGTSKDISVGPTSIIGLLTAQIIKQVSADGYTPTAIAVAIAFSVGVYCLVMGLLKLGFLLEFVSLPVLTGFISAAAITIILGQVPAIFGETNVGSGAANQIHDIFAKLPKTKPITFAVGISGIFLLCIMQYAGKKWGKTSKVVWIMSIGRNAITILLFSIISFFVNKDIKTPIFDLTGKIPAGLLPPKSPDLNLVGKVFQSSLAVFIAAALEHIAICKAFGRKNNYTIDQSQELTFLGVINILNSFFGGMAVGGAASRTAVNSESGVKSPLSGLFTTGAVLLSVYFLTGALFWIPKATLSAVIIVAVWGIIEFKELLHYWKVSFADFAASQIAFWVTLFVSAEEGIETASAFMVAFTVLSIIFSKGQGITKSTFFQHYPSSSTREAIDELPSGTALVKMPHPIIFLNASRAKNSILDAVQTYHSGAPTAFTNKSKNPDRMWSELGAQHIELLRRKAGIPLNEAEYLPQVRTLVLDLQGVTYMDMSGIQALKDMQTELKAYAGGEVEMRFVGLRENLVGKLQRAGWKLVGENVAFDKWAKESGVVLFGTVRDAVMAEGGEHFAEKDGSAFENEEV</sequence>
<feature type="transmembrane region" description="Helical" evidence="5">
    <location>
        <begin position="167"/>
        <end position="187"/>
    </location>
</feature>
<dbReference type="Gene3D" id="3.30.750.24">
    <property type="entry name" value="STAS domain"/>
    <property type="match status" value="1"/>
</dbReference>
<keyword evidence="3 5" id="KW-1133">Transmembrane helix</keyword>
<dbReference type="PANTHER" id="PTHR11814">
    <property type="entry name" value="SULFATE TRANSPORTER"/>
    <property type="match status" value="1"/>
</dbReference>
<evidence type="ECO:0000256" key="2">
    <source>
        <dbReference type="ARBA" id="ARBA00022692"/>
    </source>
</evidence>
<dbReference type="InterPro" id="IPR001902">
    <property type="entry name" value="SLC26A/SulP_fam"/>
</dbReference>
<evidence type="ECO:0000256" key="3">
    <source>
        <dbReference type="ARBA" id="ARBA00022989"/>
    </source>
</evidence>
<evidence type="ECO:0000313" key="7">
    <source>
        <dbReference type="EMBL" id="CZR65479.1"/>
    </source>
</evidence>